<dbReference type="EMBL" id="VATY01000001">
    <property type="protein sequence ID" value="TMM59381.1"/>
    <property type="molecule type" value="Genomic_DNA"/>
</dbReference>
<organism evidence="2 3">
    <name type="scientific">Maribacter algarum</name>
    <name type="common">ex Zhang et al. 2020</name>
    <dbReference type="NCBI Taxonomy" id="2578118"/>
    <lineage>
        <taxon>Bacteria</taxon>
        <taxon>Pseudomonadati</taxon>
        <taxon>Bacteroidota</taxon>
        <taxon>Flavobacteriia</taxon>
        <taxon>Flavobacteriales</taxon>
        <taxon>Flavobacteriaceae</taxon>
        <taxon>Maribacter</taxon>
    </lineage>
</organism>
<keyword evidence="1" id="KW-1133">Transmembrane helix</keyword>
<evidence type="ECO:0000313" key="3">
    <source>
        <dbReference type="Proteomes" id="UP000310314"/>
    </source>
</evidence>
<feature type="transmembrane region" description="Helical" evidence="1">
    <location>
        <begin position="97"/>
        <end position="119"/>
    </location>
</feature>
<comment type="caution">
    <text evidence="2">The sequence shown here is derived from an EMBL/GenBank/DDBJ whole genome shotgun (WGS) entry which is preliminary data.</text>
</comment>
<proteinExistence type="predicted"/>
<keyword evidence="3" id="KW-1185">Reference proteome</keyword>
<feature type="transmembrane region" description="Helical" evidence="1">
    <location>
        <begin position="165"/>
        <end position="184"/>
    </location>
</feature>
<dbReference type="OrthoDB" id="1438590at2"/>
<name>A0A5S3PWQ5_9FLAO</name>
<dbReference type="Pfam" id="PF14093">
    <property type="entry name" value="DUF4271"/>
    <property type="match status" value="1"/>
</dbReference>
<evidence type="ECO:0000256" key="1">
    <source>
        <dbReference type="SAM" id="Phobius"/>
    </source>
</evidence>
<reference evidence="2 3" key="1">
    <citation type="submission" date="2019-05" db="EMBL/GenBank/DDBJ databases">
        <authorList>
            <person name="Zhang J.-Y."/>
            <person name="Feg X."/>
            <person name="Du Z.-J."/>
        </authorList>
    </citation>
    <scope>NUCLEOTIDE SEQUENCE [LARGE SCALE GENOMIC DNA]</scope>
    <source>
        <strain evidence="2 3">RZ26</strain>
    </source>
</reference>
<sequence length="220" mass="26009">MEPLLRNIENIDWITLLIFGSLLLIVVAKSTFYNRFLNFIILPFNNKYIFMYNKKEKLMNWFHIFFTVFLIVNFSLFIYLSWKTFFGSLKDPDLNLYVYPIILGSLLIFLILKVFLQLGNGFIFNSNKIISELIFKKLSYLNHSGLIMFLANIVLCYVFKDSKAVVFVTFFLILLINGIGWVTLLRNHQKFIANNFFYFILYLCALEIAPWVIMGSYLKD</sequence>
<dbReference type="AlphaFoldDB" id="A0A5S3PWQ5"/>
<keyword evidence="1" id="KW-0812">Transmembrane</keyword>
<evidence type="ECO:0000313" key="2">
    <source>
        <dbReference type="EMBL" id="TMM59381.1"/>
    </source>
</evidence>
<keyword evidence="1" id="KW-0472">Membrane</keyword>
<accession>A0A5S3PWQ5</accession>
<protein>
    <submittedName>
        <fullName evidence="2">DUF4271 domain-containing protein</fullName>
    </submittedName>
</protein>
<feature type="transmembrane region" description="Helical" evidence="1">
    <location>
        <begin position="58"/>
        <end position="82"/>
    </location>
</feature>
<feature type="transmembrane region" description="Helical" evidence="1">
    <location>
        <begin position="140"/>
        <end position="159"/>
    </location>
</feature>
<feature type="transmembrane region" description="Helical" evidence="1">
    <location>
        <begin position="13"/>
        <end position="37"/>
    </location>
</feature>
<gene>
    <name evidence="2" type="ORF">FEE95_08100</name>
</gene>
<dbReference type="Proteomes" id="UP000310314">
    <property type="component" value="Unassembled WGS sequence"/>
</dbReference>
<dbReference type="RefSeq" id="WP_138657370.1">
    <property type="nucleotide sequence ID" value="NZ_VATY01000001.1"/>
</dbReference>
<dbReference type="InterPro" id="IPR025367">
    <property type="entry name" value="DUF4271"/>
</dbReference>
<feature type="transmembrane region" description="Helical" evidence="1">
    <location>
        <begin position="196"/>
        <end position="218"/>
    </location>
</feature>